<dbReference type="SUPFAM" id="SSF54495">
    <property type="entry name" value="UBC-like"/>
    <property type="match status" value="1"/>
</dbReference>
<sequence length="536" mass="58235">MDHSTLRPWLTAVTKGHVDPVTTTQHVVDILAQFPTLRPKYDYYTLPQASQREPTLSTFGTLPVTFQGHVYQFPIAVYFPVRYPQVPPVAEVTPTADMVIVPGKCVDDRGFIHHPYLTQWEHQASGHPYSAAELLRALQPVFSQEPPVGMRRKPLQNPSASLSSPDLLQGSSATLGPAAAGSSAYPMPRPPFSSSASHLSDSALPTQSAYSSSLPSHASSNMHPPPPPQAQPPTTSRPASTTLYPASYSQAPSVATTVAHSHHHQYPSASQEPPTSWTPADTAPPASQTAPPPAHSAPPPATSEAPAQSNYYTSLPQLNPPPSQPLPSLPAATQAPPPAALPAGAASTDTLNLADLRQQLSLIDSDPVGPEQKLAGFQLAVYDKLSGALERFNKDMKHRTTHLLAINQHLNHGEEIVEKEKRLLTAMKRKIENNVGVLESKHQELVAQQERIDQIQPRMAAEVFRGRQPAHEQLFQLVAEDNALEDTIYYLGKALSLSRIDLPVYLRSVRSLAHDQFICRAHIQKVRRACGLPAAP</sequence>
<dbReference type="GO" id="GO:0043130">
    <property type="term" value="F:ubiquitin binding"/>
    <property type="evidence" value="ECO:0007669"/>
    <property type="project" value="TreeGrafter"/>
</dbReference>
<dbReference type="CDD" id="cd11685">
    <property type="entry name" value="UEV_TSG101-like"/>
    <property type="match status" value="1"/>
</dbReference>
<dbReference type="EMBL" id="JANBPT010000086">
    <property type="protein sequence ID" value="KAJ1928147.1"/>
    <property type="molecule type" value="Genomic_DNA"/>
</dbReference>
<evidence type="ECO:0000313" key="11">
    <source>
        <dbReference type="EMBL" id="KAJ1928147.1"/>
    </source>
</evidence>
<organism evidence="11 12">
    <name type="scientific">Tieghemiomyces parasiticus</name>
    <dbReference type="NCBI Taxonomy" id="78921"/>
    <lineage>
        <taxon>Eukaryota</taxon>
        <taxon>Fungi</taxon>
        <taxon>Fungi incertae sedis</taxon>
        <taxon>Zoopagomycota</taxon>
        <taxon>Kickxellomycotina</taxon>
        <taxon>Dimargaritomycetes</taxon>
        <taxon>Dimargaritales</taxon>
        <taxon>Dimargaritaceae</taxon>
        <taxon>Tieghemiomyces</taxon>
    </lineage>
</organism>
<feature type="compositionally biased region" description="Low complexity" evidence="8">
    <location>
        <begin position="302"/>
        <end position="317"/>
    </location>
</feature>
<keyword evidence="4" id="KW-0967">Endosome</keyword>
<dbReference type="InterPro" id="IPR052070">
    <property type="entry name" value="ESCRT-I_UEV_domain"/>
</dbReference>
<feature type="compositionally biased region" description="Low complexity" evidence="8">
    <location>
        <begin position="193"/>
        <end position="222"/>
    </location>
</feature>
<dbReference type="PROSITE" id="PS51312">
    <property type="entry name" value="SB"/>
    <property type="match status" value="1"/>
</dbReference>
<dbReference type="PANTHER" id="PTHR23306:SF3">
    <property type="entry name" value="TUMOR SUPPRESSOR PROTEIN 101"/>
    <property type="match status" value="1"/>
</dbReference>
<dbReference type="GO" id="GO:0000813">
    <property type="term" value="C:ESCRT I complex"/>
    <property type="evidence" value="ECO:0007669"/>
    <property type="project" value="TreeGrafter"/>
</dbReference>
<feature type="domain" description="SB" evidence="9">
    <location>
        <begin position="468"/>
        <end position="536"/>
    </location>
</feature>
<comment type="subcellular location">
    <subcellularLocation>
        <location evidence="1">Endosome</location>
    </subcellularLocation>
</comment>
<reference evidence="11" key="1">
    <citation type="submission" date="2022-07" db="EMBL/GenBank/DDBJ databases">
        <title>Phylogenomic reconstructions and comparative analyses of Kickxellomycotina fungi.</title>
        <authorList>
            <person name="Reynolds N.K."/>
            <person name="Stajich J.E."/>
            <person name="Barry K."/>
            <person name="Grigoriev I.V."/>
            <person name="Crous P."/>
            <person name="Smith M.E."/>
        </authorList>
    </citation>
    <scope>NUCLEOTIDE SEQUENCE</scope>
    <source>
        <strain evidence="11">RSA 861</strain>
    </source>
</reference>
<proteinExistence type="inferred from homology"/>
<evidence type="ECO:0000256" key="8">
    <source>
        <dbReference type="SAM" id="MobiDB-lite"/>
    </source>
</evidence>
<name>A0A9W8DXH9_9FUNG</name>
<keyword evidence="12" id="KW-1185">Reference proteome</keyword>
<dbReference type="Gene3D" id="3.10.110.10">
    <property type="entry name" value="Ubiquitin Conjugating Enzyme"/>
    <property type="match status" value="1"/>
</dbReference>
<dbReference type="PANTHER" id="PTHR23306">
    <property type="entry name" value="TUMOR SUSCEPTIBILITY GENE 101 PROTEIN-RELATED"/>
    <property type="match status" value="1"/>
</dbReference>
<dbReference type="OrthoDB" id="306304at2759"/>
<feature type="compositionally biased region" description="Pro residues" evidence="8">
    <location>
        <begin position="318"/>
        <end position="328"/>
    </location>
</feature>
<feature type="compositionally biased region" description="Pro residues" evidence="8">
    <location>
        <begin position="290"/>
        <end position="301"/>
    </location>
</feature>
<dbReference type="SUPFAM" id="SSF140111">
    <property type="entry name" value="Endosomal sorting complex assembly domain"/>
    <property type="match status" value="1"/>
</dbReference>
<comment type="similarity">
    <text evidence="2">Belongs to the ubiquitin-conjugating enzyme family. UEV subfamily.</text>
</comment>
<keyword evidence="6" id="KW-0175">Coiled coil</keyword>
<dbReference type="InterPro" id="IPR008883">
    <property type="entry name" value="UEV_N"/>
</dbReference>
<evidence type="ECO:0000256" key="4">
    <source>
        <dbReference type="ARBA" id="ARBA00022753"/>
    </source>
</evidence>
<keyword evidence="3 7" id="KW-0813">Transport</keyword>
<dbReference type="GO" id="GO:0015031">
    <property type="term" value="P:protein transport"/>
    <property type="evidence" value="ECO:0007669"/>
    <property type="project" value="UniProtKB-UniRule"/>
</dbReference>
<evidence type="ECO:0000256" key="2">
    <source>
        <dbReference type="ARBA" id="ARBA00009594"/>
    </source>
</evidence>
<dbReference type="Pfam" id="PF09454">
    <property type="entry name" value="Vps23_core"/>
    <property type="match status" value="1"/>
</dbReference>
<gene>
    <name evidence="11" type="primary">STP22_1</name>
    <name evidence="11" type="ORF">IWQ60_002314</name>
</gene>
<dbReference type="PROSITE" id="PS51322">
    <property type="entry name" value="UEV"/>
    <property type="match status" value="1"/>
</dbReference>
<feature type="domain" description="UEV" evidence="10">
    <location>
        <begin position="4"/>
        <end position="152"/>
    </location>
</feature>
<dbReference type="InterPro" id="IPR016135">
    <property type="entry name" value="UBQ-conjugating_enzyme/RWD"/>
</dbReference>
<dbReference type="Gene3D" id="6.10.140.820">
    <property type="match status" value="1"/>
</dbReference>
<feature type="compositionally biased region" description="Polar residues" evidence="8">
    <location>
        <begin position="156"/>
        <end position="174"/>
    </location>
</feature>
<feature type="region of interest" description="Disordered" evidence="8">
    <location>
        <begin position="146"/>
        <end position="345"/>
    </location>
</feature>
<feature type="compositionally biased region" description="Polar residues" evidence="8">
    <location>
        <begin position="239"/>
        <end position="259"/>
    </location>
</feature>
<evidence type="ECO:0000256" key="5">
    <source>
        <dbReference type="ARBA" id="ARBA00022927"/>
    </source>
</evidence>
<evidence type="ECO:0000259" key="10">
    <source>
        <dbReference type="PROSITE" id="PS51322"/>
    </source>
</evidence>
<keyword evidence="5 7" id="KW-0653">Protein transport</keyword>
<dbReference type="InterPro" id="IPR017916">
    <property type="entry name" value="SB_dom"/>
</dbReference>
<dbReference type="AlphaFoldDB" id="A0A9W8DXH9"/>
<keyword evidence="11" id="KW-0675">Receptor</keyword>
<evidence type="ECO:0000256" key="3">
    <source>
        <dbReference type="ARBA" id="ARBA00022448"/>
    </source>
</evidence>
<evidence type="ECO:0000256" key="7">
    <source>
        <dbReference type="PROSITE-ProRule" id="PRU00644"/>
    </source>
</evidence>
<dbReference type="GO" id="GO:0043162">
    <property type="term" value="P:ubiquitin-dependent protein catabolic process via the multivesicular body sorting pathway"/>
    <property type="evidence" value="ECO:0007669"/>
    <property type="project" value="UniProtKB-ARBA"/>
</dbReference>
<evidence type="ECO:0000259" key="9">
    <source>
        <dbReference type="PROSITE" id="PS51312"/>
    </source>
</evidence>
<evidence type="ECO:0000256" key="6">
    <source>
        <dbReference type="ARBA" id="ARBA00023054"/>
    </source>
</evidence>
<dbReference type="Proteomes" id="UP001150569">
    <property type="component" value="Unassembled WGS sequence"/>
</dbReference>
<feature type="compositionally biased region" description="Low complexity" evidence="8">
    <location>
        <begin position="278"/>
        <end position="289"/>
    </location>
</feature>
<evidence type="ECO:0000313" key="12">
    <source>
        <dbReference type="Proteomes" id="UP001150569"/>
    </source>
</evidence>
<feature type="compositionally biased region" description="Polar residues" evidence="8">
    <location>
        <begin position="267"/>
        <end position="277"/>
    </location>
</feature>
<dbReference type="GO" id="GO:0072666">
    <property type="term" value="P:establishment of protein localization to vacuole"/>
    <property type="evidence" value="ECO:0007669"/>
    <property type="project" value="UniProtKB-ARBA"/>
</dbReference>
<accession>A0A9W8DXH9</accession>
<comment type="caution">
    <text evidence="11">The sequence shown here is derived from an EMBL/GenBank/DDBJ whole genome shotgun (WGS) entry which is preliminary data.</text>
</comment>
<evidence type="ECO:0000256" key="1">
    <source>
        <dbReference type="ARBA" id="ARBA00004177"/>
    </source>
</evidence>
<dbReference type="Pfam" id="PF05743">
    <property type="entry name" value="UEV"/>
    <property type="match status" value="1"/>
</dbReference>
<dbReference type="InterPro" id="IPR037202">
    <property type="entry name" value="ESCRT_assembly_dom"/>
</dbReference>
<protein>
    <submittedName>
        <fullName evidence="11">Suppressor protein stp22 of temperature-sensitive alpha-factor receptor and arginine permease</fullName>
    </submittedName>
</protein>